<proteinExistence type="predicted"/>
<accession>A0A7X9FT14</accession>
<sequence length="188" mass="20831">MLILSIWLSFLPVVCQADNSSNYRSRSYASQREEDSVSSSPNSGFDDSSFEKEDNSSNGDPWQVALMWLPNRIMDFIDIFRVDVGVGPAVGGVVRLTKYGQMGIRTFKPVSYRLGDFGRQEPILVEQSGEYGVGPSYVNSKDRKVCSAEFGLGLDVFLVGAYAGICFDEFTDFVAGIFTADPKHDDFE</sequence>
<dbReference type="Proteomes" id="UP000524246">
    <property type="component" value="Unassembled WGS sequence"/>
</dbReference>
<feature type="region of interest" description="Disordered" evidence="1">
    <location>
        <begin position="26"/>
        <end position="58"/>
    </location>
</feature>
<evidence type="ECO:0000313" key="2">
    <source>
        <dbReference type="EMBL" id="NMC63652.1"/>
    </source>
</evidence>
<comment type="caution">
    <text evidence="2">The sequence shown here is derived from an EMBL/GenBank/DDBJ whole genome shotgun (WGS) entry which is preliminary data.</text>
</comment>
<dbReference type="AlphaFoldDB" id="A0A7X9FT14"/>
<organism evidence="2 3">
    <name type="scientific">SAR324 cluster bacterium</name>
    <dbReference type="NCBI Taxonomy" id="2024889"/>
    <lineage>
        <taxon>Bacteria</taxon>
        <taxon>Deltaproteobacteria</taxon>
        <taxon>SAR324 cluster</taxon>
    </lineage>
</organism>
<reference evidence="2 3" key="1">
    <citation type="journal article" date="2020" name="Biotechnol. Biofuels">
        <title>New insights from the biogas microbiome by comprehensive genome-resolved metagenomics of nearly 1600 species originating from multiple anaerobic digesters.</title>
        <authorList>
            <person name="Campanaro S."/>
            <person name="Treu L."/>
            <person name="Rodriguez-R L.M."/>
            <person name="Kovalovszki A."/>
            <person name="Ziels R.M."/>
            <person name="Maus I."/>
            <person name="Zhu X."/>
            <person name="Kougias P.G."/>
            <person name="Basile A."/>
            <person name="Luo G."/>
            <person name="Schluter A."/>
            <person name="Konstantinidis K.T."/>
            <person name="Angelidaki I."/>
        </authorList>
    </citation>
    <scope>NUCLEOTIDE SEQUENCE [LARGE SCALE GENOMIC DNA]</scope>
    <source>
        <strain evidence="2">AS27yjCOA_65</strain>
    </source>
</reference>
<feature type="compositionally biased region" description="Low complexity" evidence="1">
    <location>
        <begin position="37"/>
        <end position="47"/>
    </location>
</feature>
<evidence type="ECO:0000313" key="3">
    <source>
        <dbReference type="Proteomes" id="UP000524246"/>
    </source>
</evidence>
<dbReference type="EMBL" id="JAAZON010000497">
    <property type="protein sequence ID" value="NMC63652.1"/>
    <property type="molecule type" value="Genomic_DNA"/>
</dbReference>
<evidence type="ECO:0000256" key="1">
    <source>
        <dbReference type="SAM" id="MobiDB-lite"/>
    </source>
</evidence>
<gene>
    <name evidence="2" type="ORF">GYA55_10870</name>
</gene>
<name>A0A7X9FT14_9DELT</name>
<protein>
    <submittedName>
        <fullName evidence="2">Uncharacterized protein</fullName>
    </submittedName>
</protein>